<dbReference type="GO" id="GO:0005524">
    <property type="term" value="F:ATP binding"/>
    <property type="evidence" value="ECO:0007669"/>
    <property type="project" value="UniProtKB-KW"/>
</dbReference>
<dbReference type="AlphaFoldDB" id="A0A4Q7YZ84"/>
<feature type="transmembrane region" description="Helical" evidence="9">
    <location>
        <begin position="144"/>
        <end position="163"/>
    </location>
</feature>
<feature type="transmembrane region" description="Helical" evidence="9">
    <location>
        <begin position="169"/>
        <end position="187"/>
    </location>
</feature>
<dbReference type="FunFam" id="3.40.50.300:FF:000221">
    <property type="entry name" value="Multidrug ABC transporter ATP-binding protein"/>
    <property type="match status" value="1"/>
</dbReference>
<dbReference type="InterPro" id="IPR039421">
    <property type="entry name" value="Type_1_exporter"/>
</dbReference>
<keyword evidence="8 9" id="KW-0472">Membrane</keyword>
<name>A0A4Q7YZ84_9BACT</name>
<evidence type="ECO:0000259" key="11">
    <source>
        <dbReference type="PROSITE" id="PS50929"/>
    </source>
</evidence>
<dbReference type="PANTHER" id="PTHR43394">
    <property type="entry name" value="ATP-DEPENDENT PERMEASE MDL1, MITOCHONDRIAL"/>
    <property type="match status" value="1"/>
</dbReference>
<evidence type="ECO:0000256" key="8">
    <source>
        <dbReference type="ARBA" id="ARBA00023136"/>
    </source>
</evidence>
<evidence type="ECO:0000256" key="6">
    <source>
        <dbReference type="ARBA" id="ARBA00022840"/>
    </source>
</evidence>
<keyword evidence="7 9" id="KW-1133">Transmembrane helix</keyword>
<gene>
    <name evidence="12" type="ORF">BDD14_4725</name>
</gene>
<dbReference type="PROSITE" id="PS00211">
    <property type="entry name" value="ABC_TRANSPORTER_1"/>
    <property type="match status" value="1"/>
</dbReference>
<evidence type="ECO:0000256" key="2">
    <source>
        <dbReference type="ARBA" id="ARBA00022448"/>
    </source>
</evidence>
<dbReference type="RefSeq" id="WP_130421402.1">
    <property type="nucleotide sequence ID" value="NZ_SHKW01000001.1"/>
</dbReference>
<keyword evidence="4 9" id="KW-0812">Transmembrane</keyword>
<dbReference type="SUPFAM" id="SSF90123">
    <property type="entry name" value="ABC transporter transmembrane region"/>
    <property type="match status" value="1"/>
</dbReference>
<keyword evidence="6 12" id="KW-0067">ATP-binding</keyword>
<feature type="transmembrane region" description="Helical" evidence="9">
    <location>
        <begin position="65"/>
        <end position="92"/>
    </location>
</feature>
<evidence type="ECO:0000259" key="10">
    <source>
        <dbReference type="PROSITE" id="PS50893"/>
    </source>
</evidence>
<dbReference type="InterPro" id="IPR017871">
    <property type="entry name" value="ABC_transporter-like_CS"/>
</dbReference>
<dbReference type="Proteomes" id="UP000292958">
    <property type="component" value="Unassembled WGS sequence"/>
</dbReference>
<dbReference type="PANTHER" id="PTHR43394:SF1">
    <property type="entry name" value="ATP-BINDING CASSETTE SUB-FAMILY B MEMBER 10, MITOCHONDRIAL"/>
    <property type="match status" value="1"/>
</dbReference>
<keyword evidence="5" id="KW-0547">Nucleotide-binding</keyword>
<dbReference type="GO" id="GO:0016887">
    <property type="term" value="F:ATP hydrolysis activity"/>
    <property type="evidence" value="ECO:0007669"/>
    <property type="project" value="InterPro"/>
</dbReference>
<dbReference type="InterPro" id="IPR027417">
    <property type="entry name" value="P-loop_NTPase"/>
</dbReference>
<feature type="domain" description="ABC transmembrane type-1" evidence="11">
    <location>
        <begin position="30"/>
        <end position="312"/>
    </location>
</feature>
<reference evidence="12 13" key="1">
    <citation type="submission" date="2019-02" db="EMBL/GenBank/DDBJ databases">
        <title>Genomic Encyclopedia of Archaeal and Bacterial Type Strains, Phase II (KMG-II): from individual species to whole genera.</title>
        <authorList>
            <person name="Goeker M."/>
        </authorList>
    </citation>
    <scope>NUCLEOTIDE SEQUENCE [LARGE SCALE GENOMIC DNA]</scope>
    <source>
        <strain evidence="12 13">DSM 18101</strain>
    </source>
</reference>
<dbReference type="SUPFAM" id="SSF52540">
    <property type="entry name" value="P-loop containing nucleoside triphosphate hydrolases"/>
    <property type="match status" value="1"/>
</dbReference>
<dbReference type="GO" id="GO:0005886">
    <property type="term" value="C:plasma membrane"/>
    <property type="evidence" value="ECO:0007669"/>
    <property type="project" value="UniProtKB-SubCell"/>
</dbReference>
<dbReference type="PROSITE" id="PS50929">
    <property type="entry name" value="ABC_TM1F"/>
    <property type="match status" value="1"/>
</dbReference>
<dbReference type="InterPro" id="IPR003593">
    <property type="entry name" value="AAA+_ATPase"/>
</dbReference>
<dbReference type="PROSITE" id="PS50893">
    <property type="entry name" value="ABC_TRANSPORTER_2"/>
    <property type="match status" value="1"/>
</dbReference>
<organism evidence="12 13">
    <name type="scientific">Edaphobacter modestus</name>
    <dbReference type="NCBI Taxonomy" id="388466"/>
    <lineage>
        <taxon>Bacteria</taxon>
        <taxon>Pseudomonadati</taxon>
        <taxon>Acidobacteriota</taxon>
        <taxon>Terriglobia</taxon>
        <taxon>Terriglobales</taxon>
        <taxon>Acidobacteriaceae</taxon>
        <taxon>Edaphobacter</taxon>
    </lineage>
</organism>
<dbReference type="EMBL" id="SHKW01000001">
    <property type="protein sequence ID" value="RZU43098.1"/>
    <property type="molecule type" value="Genomic_DNA"/>
</dbReference>
<dbReference type="SMART" id="SM00382">
    <property type="entry name" value="AAA"/>
    <property type="match status" value="1"/>
</dbReference>
<dbReference type="OrthoDB" id="9762778at2"/>
<sequence length="601" mass="65852">MSREPLSRPALFRQYRRAVRYVRPYTTSLVAFILLGLISTALGLAQPYMSRFLVDDALLGHNRRALLIIASAMVAVAVLSSAISFASSYTYLRLSTSSLFDMRLDLYRHLQRLSPRFFAGRKLGDLVSRINNDIGEVQRVASDALLSLLSNVLFLVGSIGMMLWLNWQLTIVSVVLLPISIFALRHYQGRLVLQTKDIRQRSSDLGSFLIESLMGLRMTVSCVAEEREAFRFRRFNDGFIQALLKTQVTSFLAGALPALVLTFATSLMFLYGGWLVFAGKLTIGGLLAFIAYQAKLLSPVQNLLALYTNLLTGGVALDRVFELMDIPAEVREPEHPTPLPTRLGTFRLKDVSFSYKDAPAIENINLTITKGSFCVLLGPSGSGKSTLADMLLRYYDPDSGAITVDGVDLRFAGLAELRGQIAIVEQVPYLFHATIEENIAYGRPDASLPEIRECAKAANIDAFIMSLPDGYATIVGERGATLSVGERQRIAIARALLRNPALLILDEPTASLDPASEAAVSVALARVSEGRTTLLITHRHALIEMADQIVVLDKGRVIESGSPNDLIRSGGYVAKHMASHAGLRQLESNASVEKALEKAFA</sequence>
<feature type="domain" description="ABC transporter" evidence="10">
    <location>
        <begin position="346"/>
        <end position="579"/>
    </location>
</feature>
<dbReference type="Gene3D" id="3.40.50.300">
    <property type="entry name" value="P-loop containing nucleotide triphosphate hydrolases"/>
    <property type="match status" value="1"/>
</dbReference>
<dbReference type="Pfam" id="PF00664">
    <property type="entry name" value="ABC_membrane"/>
    <property type="match status" value="1"/>
</dbReference>
<evidence type="ECO:0000256" key="1">
    <source>
        <dbReference type="ARBA" id="ARBA00004651"/>
    </source>
</evidence>
<dbReference type="Pfam" id="PF00005">
    <property type="entry name" value="ABC_tran"/>
    <property type="match status" value="1"/>
</dbReference>
<dbReference type="InterPro" id="IPR003439">
    <property type="entry name" value="ABC_transporter-like_ATP-bd"/>
</dbReference>
<dbReference type="Gene3D" id="1.20.1560.10">
    <property type="entry name" value="ABC transporter type 1, transmembrane domain"/>
    <property type="match status" value="1"/>
</dbReference>
<evidence type="ECO:0000313" key="12">
    <source>
        <dbReference type="EMBL" id="RZU43098.1"/>
    </source>
</evidence>
<evidence type="ECO:0000313" key="13">
    <source>
        <dbReference type="Proteomes" id="UP000292958"/>
    </source>
</evidence>
<proteinExistence type="predicted"/>
<dbReference type="CDD" id="cd07346">
    <property type="entry name" value="ABC_6TM_exporters"/>
    <property type="match status" value="1"/>
</dbReference>
<feature type="transmembrane region" description="Helical" evidence="9">
    <location>
        <begin position="21"/>
        <end position="45"/>
    </location>
</feature>
<keyword evidence="2" id="KW-0813">Transport</keyword>
<evidence type="ECO:0000256" key="4">
    <source>
        <dbReference type="ARBA" id="ARBA00022692"/>
    </source>
</evidence>
<keyword evidence="13" id="KW-1185">Reference proteome</keyword>
<keyword evidence="3" id="KW-1003">Cell membrane</keyword>
<dbReference type="InterPro" id="IPR011527">
    <property type="entry name" value="ABC1_TM_dom"/>
</dbReference>
<protein>
    <submittedName>
        <fullName evidence="12">ATP-binding cassette subfamily B protein</fullName>
    </submittedName>
</protein>
<accession>A0A4Q7YZ84</accession>
<comment type="caution">
    <text evidence="12">The sequence shown here is derived from an EMBL/GenBank/DDBJ whole genome shotgun (WGS) entry which is preliminary data.</text>
</comment>
<evidence type="ECO:0000256" key="5">
    <source>
        <dbReference type="ARBA" id="ARBA00022741"/>
    </source>
</evidence>
<evidence type="ECO:0000256" key="3">
    <source>
        <dbReference type="ARBA" id="ARBA00022475"/>
    </source>
</evidence>
<comment type="subcellular location">
    <subcellularLocation>
        <location evidence="1">Cell membrane</location>
        <topology evidence="1">Multi-pass membrane protein</topology>
    </subcellularLocation>
</comment>
<evidence type="ECO:0000256" key="7">
    <source>
        <dbReference type="ARBA" id="ARBA00022989"/>
    </source>
</evidence>
<evidence type="ECO:0000256" key="9">
    <source>
        <dbReference type="SAM" id="Phobius"/>
    </source>
</evidence>
<dbReference type="InterPro" id="IPR036640">
    <property type="entry name" value="ABC1_TM_sf"/>
</dbReference>
<dbReference type="GO" id="GO:0015421">
    <property type="term" value="F:ABC-type oligopeptide transporter activity"/>
    <property type="evidence" value="ECO:0007669"/>
    <property type="project" value="TreeGrafter"/>
</dbReference>